<dbReference type="AlphaFoldDB" id="A0A834I3B6"/>
<keyword evidence="2" id="KW-0732">Signal</keyword>
<feature type="chain" id="PRO_5032347612" evidence="2">
    <location>
        <begin position="20"/>
        <end position="110"/>
    </location>
</feature>
<evidence type="ECO:0000256" key="1">
    <source>
        <dbReference type="SAM" id="MobiDB-lite"/>
    </source>
</evidence>
<feature type="region of interest" description="Disordered" evidence="1">
    <location>
        <begin position="86"/>
        <end position="110"/>
    </location>
</feature>
<evidence type="ECO:0000313" key="3">
    <source>
        <dbReference type="EMBL" id="KAF7266187.1"/>
    </source>
</evidence>
<evidence type="ECO:0000313" key="4">
    <source>
        <dbReference type="Proteomes" id="UP000625711"/>
    </source>
</evidence>
<name>A0A834I3B6_RHYFE</name>
<feature type="region of interest" description="Disordered" evidence="1">
    <location>
        <begin position="28"/>
        <end position="64"/>
    </location>
</feature>
<feature type="compositionally biased region" description="Basic and acidic residues" evidence="1">
    <location>
        <begin position="93"/>
        <end position="110"/>
    </location>
</feature>
<dbReference type="OrthoDB" id="6780549at2759"/>
<gene>
    <name evidence="3" type="ORF">GWI33_020468</name>
</gene>
<dbReference type="EMBL" id="JAACXV010014559">
    <property type="protein sequence ID" value="KAF7266187.1"/>
    <property type="molecule type" value="Genomic_DNA"/>
</dbReference>
<feature type="signal peptide" evidence="2">
    <location>
        <begin position="1"/>
        <end position="19"/>
    </location>
</feature>
<reference evidence="3" key="1">
    <citation type="submission" date="2020-08" db="EMBL/GenBank/DDBJ databases">
        <title>Genome sequencing and assembly of the red palm weevil Rhynchophorus ferrugineus.</title>
        <authorList>
            <person name="Dias G.B."/>
            <person name="Bergman C.M."/>
            <person name="Manee M."/>
        </authorList>
    </citation>
    <scope>NUCLEOTIDE SEQUENCE</scope>
    <source>
        <strain evidence="3">AA-2017</strain>
        <tissue evidence="3">Whole larva</tissue>
    </source>
</reference>
<comment type="caution">
    <text evidence="3">The sequence shown here is derived from an EMBL/GenBank/DDBJ whole genome shotgun (WGS) entry which is preliminary data.</text>
</comment>
<proteinExistence type="predicted"/>
<keyword evidence="4" id="KW-1185">Reference proteome</keyword>
<protein>
    <submittedName>
        <fullName evidence="3">Uncharacterized protein</fullName>
    </submittedName>
</protein>
<evidence type="ECO:0000256" key="2">
    <source>
        <dbReference type="SAM" id="SignalP"/>
    </source>
</evidence>
<sequence length="110" mass="12137">MHLGVFGFVVATILAVANAQFPQFPPQFPGTPLQPFQSFGPGPVHRGSYQHHAPPPPPPHGNPYENIYNTEGQKLTCRMVCSPAEVEDVESVSNKKLEKKDSNENKLDKE</sequence>
<accession>A0A834I3B6</accession>
<organism evidence="3 4">
    <name type="scientific">Rhynchophorus ferrugineus</name>
    <name type="common">Red palm weevil</name>
    <name type="synonym">Curculio ferrugineus</name>
    <dbReference type="NCBI Taxonomy" id="354439"/>
    <lineage>
        <taxon>Eukaryota</taxon>
        <taxon>Metazoa</taxon>
        <taxon>Ecdysozoa</taxon>
        <taxon>Arthropoda</taxon>
        <taxon>Hexapoda</taxon>
        <taxon>Insecta</taxon>
        <taxon>Pterygota</taxon>
        <taxon>Neoptera</taxon>
        <taxon>Endopterygota</taxon>
        <taxon>Coleoptera</taxon>
        <taxon>Polyphaga</taxon>
        <taxon>Cucujiformia</taxon>
        <taxon>Curculionidae</taxon>
        <taxon>Dryophthorinae</taxon>
        <taxon>Rhynchophorus</taxon>
    </lineage>
</organism>
<dbReference type="Proteomes" id="UP000625711">
    <property type="component" value="Unassembled WGS sequence"/>
</dbReference>